<proteinExistence type="predicted"/>
<protein>
    <submittedName>
        <fullName evidence="1">Lipoprotein YerH</fullName>
    </submittedName>
</protein>
<dbReference type="CDD" id="cd13440">
    <property type="entry name" value="CamS_repeat_2"/>
    <property type="match status" value="1"/>
</dbReference>
<dbReference type="CDD" id="cd13441">
    <property type="entry name" value="CamS_repeat_1"/>
    <property type="match status" value="1"/>
</dbReference>
<keyword evidence="1" id="KW-0449">Lipoprotein</keyword>
<dbReference type="InterPro" id="IPR011426">
    <property type="entry name" value="CamS"/>
</dbReference>
<dbReference type="AlphaFoldDB" id="A0A679FX98"/>
<dbReference type="PIRSF" id="PIRSF012509">
    <property type="entry name" value="CamS"/>
    <property type="match status" value="1"/>
</dbReference>
<gene>
    <name evidence="1" type="primary">yerH</name>
    <name evidence="1" type="ORF">GsuE55_31690</name>
</gene>
<evidence type="ECO:0000313" key="2">
    <source>
        <dbReference type="Proteomes" id="UP000501421"/>
    </source>
</evidence>
<dbReference type="RefSeq" id="WP_033842571.1">
    <property type="nucleotide sequence ID" value="NZ_AP022557.1"/>
</dbReference>
<dbReference type="Proteomes" id="UP000501421">
    <property type="component" value="Chromosome"/>
</dbReference>
<dbReference type="EMBL" id="AP022557">
    <property type="protein sequence ID" value="BBW98336.1"/>
    <property type="molecule type" value="Genomic_DNA"/>
</dbReference>
<dbReference type="Gene3D" id="3.10.570.10">
    <property type="entry name" value="sex pheromone staph- cam373 precursor domain"/>
    <property type="match status" value="1"/>
</dbReference>
<sequence>MRRNPIIRSVGAHRQTKRARKQLVALGLAAVCLLSSCAPKFNEGEEVVQNKGNKEQEAVIPKYNISDSYYRVVLPFKPSGARGHVVNDVNTRFDVDEFETGLMRLASEWFSPDDYLFQEGQYLDSETIDKWLARKKTDRQLKAEKMKPEDNIGLNPAINDTGTNEQKNTQSPIYLASILEHDYLVKAGNDKVKLGGVAIGLALNSVHYYSTEQGYPREVKIKDDVIEREGKRIAAEVLKRLRKIKGLGSVPITIALYKQAPRSSVTPGHFFAVTYVDEGSSSIDDWEAVHEEYYLFPSDEAEENHRDDWLKFNNFKSDVEDFFPNYTGIVGRGLYVNDQLQKLTINITMPFYGKAEVIGFTQYVTGLVMEKFPDYITVNVYISSAGQPESLIVRQAKADEPFVHIYQ</sequence>
<keyword evidence="2" id="KW-1185">Reference proteome</keyword>
<dbReference type="Pfam" id="PF07537">
    <property type="entry name" value="CamS"/>
    <property type="match status" value="1"/>
</dbReference>
<reference evidence="2" key="1">
    <citation type="journal article" date="2020" name="Microbiol. Resour. Announc.">
        <title>Complete Genome Sequence of Geobacillus sp. Strain E55-1, Isolated from Mine Geyser in Japan.</title>
        <authorList>
            <person name="Miyazaki K."/>
            <person name="Hase E."/>
            <person name="Tokito N."/>
        </authorList>
    </citation>
    <scope>NUCLEOTIDE SEQUENCE [LARGE SCALE GENOMIC DNA]</scope>
    <source>
        <strain evidence="2">E55-1</strain>
    </source>
</reference>
<organism evidence="1 2">
    <name type="scientific">Geobacillus subterraneus</name>
    <dbReference type="NCBI Taxonomy" id="129338"/>
    <lineage>
        <taxon>Bacteria</taxon>
        <taxon>Bacillati</taxon>
        <taxon>Bacillota</taxon>
        <taxon>Bacilli</taxon>
        <taxon>Bacillales</taxon>
        <taxon>Anoxybacillaceae</taxon>
        <taxon>Geobacillus</taxon>
    </lineage>
</organism>
<evidence type="ECO:0000313" key="1">
    <source>
        <dbReference type="EMBL" id="BBW98336.1"/>
    </source>
</evidence>
<name>A0A679FX98_9BACL</name>
<accession>A0A679FX98</accession>